<dbReference type="AlphaFoldDB" id="A0AAW8NPH8"/>
<dbReference type="EMBL" id="JAPMLD010000002">
    <property type="protein sequence ID" value="MDW4823484.1"/>
    <property type="molecule type" value="Genomic_DNA"/>
</dbReference>
<proteinExistence type="predicted"/>
<evidence type="ECO:0000313" key="5">
    <source>
        <dbReference type="Proteomes" id="UP001271263"/>
    </source>
</evidence>
<dbReference type="EMBL" id="JAPMLE010000001">
    <property type="protein sequence ID" value="MDR8524081.1"/>
    <property type="molecule type" value="Genomic_DNA"/>
</dbReference>
<name>A0AAW8NPH8_9GAMM</name>
<feature type="transmembrane region" description="Helical" evidence="1">
    <location>
        <begin position="38"/>
        <end position="61"/>
    </location>
</feature>
<keyword evidence="1" id="KW-0812">Transmembrane</keyword>
<dbReference type="PANTHER" id="PTHR34351:SF1">
    <property type="entry name" value="SLR1927 PROTEIN"/>
    <property type="match status" value="1"/>
</dbReference>
<protein>
    <submittedName>
        <fullName evidence="2">DUF58 domain-containing protein</fullName>
    </submittedName>
</protein>
<comment type="caution">
    <text evidence="2">The sequence shown here is derived from an EMBL/GenBank/DDBJ whole genome shotgun (WGS) entry which is preliminary data.</text>
</comment>
<reference evidence="2" key="2">
    <citation type="submission" date="2022-11" db="EMBL/GenBank/DDBJ databases">
        <title>Prophages regulate Shewanella fidelis motility and biofilm formation: implications for gut colonization dynamics in Ciona robusta.</title>
        <authorList>
            <person name="Natarajan O."/>
            <person name="Gibboney S.L."/>
            <person name="Young M.N."/>
            <person name="Lim S.J."/>
            <person name="Pluta N."/>
            <person name="Atkinson C.G.F."/>
            <person name="Leigh B.A."/>
            <person name="Liberti A."/>
            <person name="Kees E."/>
            <person name="Breitbart M."/>
            <person name="Gralnick J."/>
            <person name="Dishaw L.J."/>
        </authorList>
    </citation>
    <scope>NUCLEOTIDE SEQUENCE</scope>
    <source>
        <strain evidence="2">3313</strain>
    </source>
</reference>
<dbReference type="Proteomes" id="UP001271263">
    <property type="component" value="Unassembled WGS sequence"/>
</dbReference>
<organism evidence="2 4">
    <name type="scientific">Shewanella fidelis</name>
    <dbReference type="NCBI Taxonomy" id="173509"/>
    <lineage>
        <taxon>Bacteria</taxon>
        <taxon>Pseudomonadati</taxon>
        <taxon>Pseudomonadota</taxon>
        <taxon>Gammaproteobacteria</taxon>
        <taxon>Alteromonadales</taxon>
        <taxon>Shewanellaceae</taxon>
        <taxon>Shewanella</taxon>
    </lineage>
</organism>
<dbReference type="PANTHER" id="PTHR34351">
    <property type="entry name" value="SLR1927 PROTEIN-RELATED"/>
    <property type="match status" value="1"/>
</dbReference>
<gene>
    <name evidence="2" type="ORF">OS133_10470</name>
    <name evidence="3" type="ORF">OS134_05245</name>
</gene>
<sequence>MQKHGDKLTRQTLTVGWNKWLSRRLPASKQVTLSHKSIFILPSGFGLAWLVLVVLLFLLGTNYQNNLIMALSLLLLSVFNTCIIYSYKNLSGLTLTCKQQSGYFAGSPIYYPIQLSSKQQAVEIQCQFKGQPLHTLKTVTAQASQLLVTVNNPHRGVNRPGRLKVESRYPLGLCRAWSQVDLDLSQLVFAKPINDPNPVRFISKPGDDPQTSGKYVTGVDEFKGLKEYQTGEPLKQIAWKQWAQGRGMLTKEFEQPQGSPMWLTLDENSHDIELALSHLAWQTEQLTAHNQVFGLTLSEHSIPPNHGQKHRMQVQTQLALFPRKTPLKAHQ</sequence>
<evidence type="ECO:0000313" key="4">
    <source>
        <dbReference type="Proteomes" id="UP001259340"/>
    </source>
</evidence>
<feature type="transmembrane region" description="Helical" evidence="1">
    <location>
        <begin position="67"/>
        <end position="87"/>
    </location>
</feature>
<evidence type="ECO:0000313" key="3">
    <source>
        <dbReference type="EMBL" id="MDW4823484.1"/>
    </source>
</evidence>
<keyword evidence="1" id="KW-0472">Membrane</keyword>
<evidence type="ECO:0000313" key="2">
    <source>
        <dbReference type="EMBL" id="MDR8524081.1"/>
    </source>
</evidence>
<evidence type="ECO:0000256" key="1">
    <source>
        <dbReference type="SAM" id="Phobius"/>
    </source>
</evidence>
<dbReference type="Proteomes" id="UP001259340">
    <property type="component" value="Unassembled WGS sequence"/>
</dbReference>
<accession>A0AAW8NPH8</accession>
<reference evidence="3 5" key="1">
    <citation type="journal article" date="2022" name="bioRxiv">
        <title>Prophages regulate Shewanella fidelis 3313 motility and biofilm formation: implications for gut colonization dynamics in Ciona robusta.</title>
        <authorList>
            <person name="Natarajan O."/>
            <person name="Gibboney S.L."/>
            <person name="Young M.N."/>
            <person name="Lim S.J."/>
            <person name="Pluta N."/>
            <person name="Atkinson C.G."/>
            <person name="Leigh B.A."/>
            <person name="Liberti A."/>
            <person name="Kees E.D."/>
            <person name="Breitbart M."/>
            <person name="Gralnick J.A."/>
            <person name="Dishaw L.J."/>
        </authorList>
    </citation>
    <scope>NUCLEOTIDE SEQUENCE [LARGE SCALE GENOMIC DNA]</scope>
    <source>
        <strain evidence="3 5">JG4066</strain>
    </source>
</reference>
<keyword evidence="5" id="KW-1185">Reference proteome</keyword>
<keyword evidence="1" id="KW-1133">Transmembrane helix</keyword>
<dbReference type="RefSeq" id="WP_310654834.1">
    <property type="nucleotide sequence ID" value="NZ_JAPMLA010000001.1"/>
</dbReference>